<name>M0NW98_9EURY</name>
<comment type="caution">
    <text evidence="1">The sequence shown here is derived from an EMBL/GenBank/DDBJ whole genome shotgun (WGS) entry which is preliminary data.</text>
</comment>
<reference evidence="1 2" key="1">
    <citation type="journal article" date="2014" name="PLoS Genet.">
        <title>Phylogenetically driven sequencing of extremely halophilic archaea reveals strategies for static and dynamic osmo-response.</title>
        <authorList>
            <person name="Becker E.A."/>
            <person name="Seitzer P.M."/>
            <person name="Tritt A."/>
            <person name="Larsen D."/>
            <person name="Krusor M."/>
            <person name="Yao A.I."/>
            <person name="Wu D."/>
            <person name="Madern D."/>
            <person name="Eisen J.A."/>
            <person name="Darling A.E."/>
            <person name="Facciotti M.T."/>
        </authorList>
    </citation>
    <scope>NUCLEOTIDE SEQUENCE [LARGE SCALE GENOMIC DNA]</scope>
    <source>
        <strain evidence="1 2">JCM 13561</strain>
    </source>
</reference>
<evidence type="ECO:0000313" key="2">
    <source>
        <dbReference type="Proteomes" id="UP000011581"/>
    </source>
</evidence>
<dbReference type="AlphaFoldDB" id="M0NW98"/>
<proteinExistence type="predicted"/>
<sequence>MASQGDERVVIEASGFNLENLELTAEGTEATAISAGTSLLAEDYSDVDNLPKLVQPDAVDVDVTIETKDDSTMGAVGGTLTIHVATGGNRDELSDVL</sequence>
<dbReference type="Proteomes" id="UP000011581">
    <property type="component" value="Unassembled WGS sequence"/>
</dbReference>
<accession>M0NW98</accession>
<evidence type="ECO:0000313" key="1">
    <source>
        <dbReference type="EMBL" id="EMA62237.1"/>
    </source>
</evidence>
<dbReference type="EMBL" id="AOJF01000030">
    <property type="protein sequence ID" value="EMA62237.1"/>
    <property type="molecule type" value="Genomic_DNA"/>
</dbReference>
<gene>
    <name evidence="1" type="ORF">C470_06081</name>
</gene>
<protein>
    <submittedName>
        <fullName evidence="1">Uncharacterized protein</fullName>
    </submittedName>
</protein>
<organism evidence="1 2">
    <name type="scientific">Halorubrum distributum JCM 13561</name>
    <dbReference type="NCBI Taxonomy" id="1227483"/>
    <lineage>
        <taxon>Archaea</taxon>
        <taxon>Methanobacteriati</taxon>
        <taxon>Methanobacteriota</taxon>
        <taxon>Stenosarchaea group</taxon>
        <taxon>Halobacteria</taxon>
        <taxon>Halobacteriales</taxon>
        <taxon>Haloferacaceae</taxon>
        <taxon>Halorubrum</taxon>
        <taxon>Halorubrum distributum group</taxon>
    </lineage>
</organism>